<dbReference type="Proteomes" id="UP000520767">
    <property type="component" value="Unassembled WGS sequence"/>
</dbReference>
<comment type="caution">
    <text evidence="5">The sequence shown here is derived from an EMBL/GenBank/DDBJ whole genome shotgun (WGS) entry which is preliminary data.</text>
</comment>
<dbReference type="InterPro" id="IPR016161">
    <property type="entry name" value="Ald_DH/histidinol_DH"/>
</dbReference>
<evidence type="ECO:0000259" key="4">
    <source>
        <dbReference type="Pfam" id="PF00171"/>
    </source>
</evidence>
<dbReference type="Pfam" id="PF00171">
    <property type="entry name" value="Aldedh"/>
    <property type="match status" value="1"/>
</dbReference>
<protein>
    <submittedName>
        <fullName evidence="5">Acyl-CoA reductase-like NAD-dependent aldehyde dehydrogenase</fullName>
    </submittedName>
</protein>
<dbReference type="PANTHER" id="PTHR42986:SF1">
    <property type="entry name" value="BENZALDEHYDE DEHYDROGENASE YFMT"/>
    <property type="match status" value="1"/>
</dbReference>
<dbReference type="GO" id="GO:0016491">
    <property type="term" value="F:oxidoreductase activity"/>
    <property type="evidence" value="ECO:0007669"/>
    <property type="project" value="UniProtKB-KW"/>
</dbReference>
<gene>
    <name evidence="5" type="ORF">FHR82_009019</name>
</gene>
<dbReference type="SUPFAM" id="SSF53720">
    <property type="entry name" value="ALDH-like"/>
    <property type="match status" value="1"/>
</dbReference>
<keyword evidence="2" id="KW-0560">Oxidoreductase</keyword>
<keyword evidence="3" id="KW-0520">NAD</keyword>
<proteinExistence type="inferred from homology"/>
<dbReference type="Gene3D" id="3.40.605.10">
    <property type="entry name" value="Aldehyde Dehydrogenase, Chain A, domain 1"/>
    <property type="match status" value="1"/>
</dbReference>
<dbReference type="InterPro" id="IPR015590">
    <property type="entry name" value="Aldehyde_DH_dom"/>
</dbReference>
<evidence type="ECO:0000256" key="2">
    <source>
        <dbReference type="ARBA" id="ARBA00023002"/>
    </source>
</evidence>
<dbReference type="AlphaFoldDB" id="A0A7W7QFQ2"/>
<feature type="domain" description="Aldehyde dehydrogenase" evidence="4">
    <location>
        <begin position="18"/>
        <end position="130"/>
    </location>
</feature>
<comment type="similarity">
    <text evidence="1">Belongs to the aldehyde dehydrogenase family.</text>
</comment>
<dbReference type="PANTHER" id="PTHR42986">
    <property type="entry name" value="BENZALDEHYDE DEHYDROGENASE YFMT"/>
    <property type="match status" value="1"/>
</dbReference>
<accession>A0A7W7QFQ2</accession>
<evidence type="ECO:0000256" key="1">
    <source>
        <dbReference type="ARBA" id="ARBA00009986"/>
    </source>
</evidence>
<sequence>MGLLDKDVWAGKVFTGSWVDTGATMQSTEPATGDVLGEVGTASADELSRSAAAASEAGRAWAAADYRERAAVLRRAAELFAEHRDEITTWLVREAGKARGAAQLDMDLALDELREAAALPSNAWGALLPTTQPGGSASPGASLTGWWP</sequence>
<reference evidence="5 6" key="1">
    <citation type="submission" date="2020-08" db="EMBL/GenBank/DDBJ databases">
        <title>Genomic Encyclopedia of Type Strains, Phase III (KMG-III): the genomes of soil and plant-associated and newly described type strains.</title>
        <authorList>
            <person name="Whitman W."/>
        </authorList>
    </citation>
    <scope>NUCLEOTIDE SEQUENCE [LARGE SCALE GENOMIC DNA]</scope>
    <source>
        <strain evidence="5 6">CECT 8960</strain>
    </source>
</reference>
<evidence type="ECO:0000313" key="5">
    <source>
        <dbReference type="EMBL" id="MBB4912745.1"/>
    </source>
</evidence>
<keyword evidence="6" id="KW-1185">Reference proteome</keyword>
<evidence type="ECO:0000256" key="3">
    <source>
        <dbReference type="ARBA" id="ARBA00023027"/>
    </source>
</evidence>
<evidence type="ECO:0000313" key="6">
    <source>
        <dbReference type="Proteomes" id="UP000520767"/>
    </source>
</evidence>
<dbReference type="EMBL" id="JACHJQ010000016">
    <property type="protein sequence ID" value="MBB4912745.1"/>
    <property type="molecule type" value="Genomic_DNA"/>
</dbReference>
<name>A0A7W7QFQ2_9PSEU</name>
<dbReference type="InterPro" id="IPR016162">
    <property type="entry name" value="Ald_DH_N"/>
</dbReference>
<organism evidence="5 6">
    <name type="scientific">Actinophytocola algeriensis</name>
    <dbReference type="NCBI Taxonomy" id="1768010"/>
    <lineage>
        <taxon>Bacteria</taxon>
        <taxon>Bacillati</taxon>
        <taxon>Actinomycetota</taxon>
        <taxon>Actinomycetes</taxon>
        <taxon>Pseudonocardiales</taxon>
        <taxon>Pseudonocardiaceae</taxon>
    </lineage>
</organism>